<evidence type="ECO:0000313" key="2">
    <source>
        <dbReference type="EMBL" id="KAF2600478.1"/>
    </source>
</evidence>
<dbReference type="EMBL" id="QGKW02000717">
    <property type="protein sequence ID" value="KAF2600478.1"/>
    <property type="molecule type" value="Genomic_DNA"/>
</dbReference>
<feature type="compositionally biased region" description="Basic and acidic residues" evidence="1">
    <location>
        <begin position="1"/>
        <end position="14"/>
    </location>
</feature>
<protein>
    <submittedName>
        <fullName evidence="2">Uncharacterized protein</fullName>
    </submittedName>
</protein>
<dbReference type="Proteomes" id="UP000712281">
    <property type="component" value="Unassembled WGS sequence"/>
</dbReference>
<dbReference type="AlphaFoldDB" id="A0A8S9L522"/>
<gene>
    <name evidence="2" type="ORF">F2Q68_00010060</name>
</gene>
<feature type="region of interest" description="Disordered" evidence="1">
    <location>
        <begin position="1"/>
        <end position="52"/>
    </location>
</feature>
<feature type="region of interest" description="Disordered" evidence="1">
    <location>
        <begin position="66"/>
        <end position="121"/>
    </location>
</feature>
<accession>A0A8S9L522</accession>
<proteinExistence type="predicted"/>
<reference evidence="2" key="1">
    <citation type="submission" date="2019-12" db="EMBL/GenBank/DDBJ databases">
        <title>Genome sequencing and annotation of Brassica cretica.</title>
        <authorList>
            <person name="Studholme D.J."/>
            <person name="Sarris P.F."/>
        </authorList>
    </citation>
    <scope>NUCLEOTIDE SEQUENCE</scope>
    <source>
        <strain evidence="2">PFS-001/15</strain>
        <tissue evidence="2">Leaf</tissue>
    </source>
</reference>
<evidence type="ECO:0000256" key="1">
    <source>
        <dbReference type="SAM" id="MobiDB-lite"/>
    </source>
</evidence>
<sequence length="121" mass="13425">MTGKQTERNRREELVETSELPVPTEQRPAVVLHQSSDQYDKDPPTLKKSADGMVIPFSIIGGFALGYGDINSGDRSNRSKNLHRSNSSWSRRSQSKRRASQSGYGGTQNDREDGAEAEART</sequence>
<name>A0A8S9L522_BRACR</name>
<feature type="compositionally biased region" description="Basic and acidic residues" evidence="1">
    <location>
        <begin position="38"/>
        <end position="50"/>
    </location>
</feature>
<evidence type="ECO:0000313" key="3">
    <source>
        <dbReference type="Proteomes" id="UP000712281"/>
    </source>
</evidence>
<organism evidence="2 3">
    <name type="scientific">Brassica cretica</name>
    <name type="common">Mustard</name>
    <dbReference type="NCBI Taxonomy" id="69181"/>
    <lineage>
        <taxon>Eukaryota</taxon>
        <taxon>Viridiplantae</taxon>
        <taxon>Streptophyta</taxon>
        <taxon>Embryophyta</taxon>
        <taxon>Tracheophyta</taxon>
        <taxon>Spermatophyta</taxon>
        <taxon>Magnoliopsida</taxon>
        <taxon>eudicotyledons</taxon>
        <taxon>Gunneridae</taxon>
        <taxon>Pentapetalae</taxon>
        <taxon>rosids</taxon>
        <taxon>malvids</taxon>
        <taxon>Brassicales</taxon>
        <taxon>Brassicaceae</taxon>
        <taxon>Brassiceae</taxon>
        <taxon>Brassica</taxon>
    </lineage>
</organism>
<feature type="compositionally biased region" description="Basic and acidic residues" evidence="1">
    <location>
        <begin position="109"/>
        <end position="121"/>
    </location>
</feature>
<comment type="caution">
    <text evidence="2">The sequence shown here is derived from an EMBL/GenBank/DDBJ whole genome shotgun (WGS) entry which is preliminary data.</text>
</comment>